<sequence length="155" mass="16991">MRSCPGGAGRSEEPVVWAREVIPWLSGHAYIISYTVVSSRKQISSLCTTTGGSTGDRCFYWCSIRCSIECCLVPRRAPRGLGKGSKHPTDPLSKLLCEVIQTREPVVRVSDMLSLLSSLDVPLVGISLFSRVLAIERQVLDGRLLLSFRDQSAGH</sequence>
<keyword evidence="2" id="KW-1185">Reference proteome</keyword>
<evidence type="ECO:0000313" key="2">
    <source>
        <dbReference type="Proteomes" id="UP001586593"/>
    </source>
</evidence>
<protein>
    <submittedName>
        <fullName evidence="1">Uncharacterized protein</fullName>
    </submittedName>
</protein>
<comment type="caution">
    <text evidence="1">The sequence shown here is derived from an EMBL/GenBank/DDBJ whole genome shotgun (WGS) entry which is preliminary data.</text>
</comment>
<accession>A0ABR3VT98</accession>
<evidence type="ECO:0000313" key="1">
    <source>
        <dbReference type="EMBL" id="KAL1844903.1"/>
    </source>
</evidence>
<organism evidence="1 2">
    <name type="scientific">Phialemonium thermophilum</name>
    <dbReference type="NCBI Taxonomy" id="223376"/>
    <lineage>
        <taxon>Eukaryota</taxon>
        <taxon>Fungi</taxon>
        <taxon>Dikarya</taxon>
        <taxon>Ascomycota</taxon>
        <taxon>Pezizomycotina</taxon>
        <taxon>Sordariomycetes</taxon>
        <taxon>Sordariomycetidae</taxon>
        <taxon>Cephalothecales</taxon>
        <taxon>Cephalothecaceae</taxon>
        <taxon>Phialemonium</taxon>
    </lineage>
</organism>
<reference evidence="1 2" key="1">
    <citation type="journal article" date="2024" name="Commun. Biol.">
        <title>Comparative genomic analysis of thermophilic fungi reveals convergent evolutionary adaptations and gene losses.</title>
        <authorList>
            <person name="Steindorff A.S."/>
            <person name="Aguilar-Pontes M.V."/>
            <person name="Robinson A.J."/>
            <person name="Andreopoulos B."/>
            <person name="LaButti K."/>
            <person name="Kuo A."/>
            <person name="Mondo S."/>
            <person name="Riley R."/>
            <person name="Otillar R."/>
            <person name="Haridas S."/>
            <person name="Lipzen A."/>
            <person name="Grimwood J."/>
            <person name="Schmutz J."/>
            <person name="Clum A."/>
            <person name="Reid I.D."/>
            <person name="Moisan M.C."/>
            <person name="Butler G."/>
            <person name="Nguyen T.T.M."/>
            <person name="Dewar K."/>
            <person name="Conant G."/>
            <person name="Drula E."/>
            <person name="Henrissat B."/>
            <person name="Hansel C."/>
            <person name="Singer S."/>
            <person name="Hutchinson M.I."/>
            <person name="de Vries R.P."/>
            <person name="Natvig D.O."/>
            <person name="Powell A.J."/>
            <person name="Tsang A."/>
            <person name="Grigoriev I.V."/>
        </authorList>
    </citation>
    <scope>NUCLEOTIDE SEQUENCE [LARGE SCALE GENOMIC DNA]</scope>
    <source>
        <strain evidence="1 2">ATCC 24622</strain>
    </source>
</reference>
<dbReference type="EMBL" id="JAZHXJ010001383">
    <property type="protein sequence ID" value="KAL1844903.1"/>
    <property type="molecule type" value="Genomic_DNA"/>
</dbReference>
<gene>
    <name evidence="1" type="ORF">VTK73DRAFT_1539</name>
</gene>
<proteinExistence type="predicted"/>
<name>A0ABR3VT98_9PEZI</name>
<dbReference type="Proteomes" id="UP001586593">
    <property type="component" value="Unassembled WGS sequence"/>
</dbReference>